<evidence type="ECO:0000313" key="3">
    <source>
        <dbReference type="Proteomes" id="UP000007029"/>
    </source>
</evidence>
<organism evidence="2 3">
    <name type="scientific">Roseobacter denitrificans (strain ATCC 33942 / OCh 114)</name>
    <name type="common">Erythrobacter sp. (strain OCh 114)</name>
    <name type="synonym">Roseobacter denitrificans</name>
    <dbReference type="NCBI Taxonomy" id="375451"/>
    <lineage>
        <taxon>Bacteria</taxon>
        <taxon>Pseudomonadati</taxon>
        <taxon>Pseudomonadota</taxon>
        <taxon>Alphaproteobacteria</taxon>
        <taxon>Rhodobacterales</taxon>
        <taxon>Roseobacteraceae</taxon>
        <taxon>Roseobacter</taxon>
    </lineage>
</organism>
<dbReference type="STRING" id="375451.RD1_1370"/>
<gene>
    <name evidence="2" type="ordered locus">RD1_1370</name>
</gene>
<dbReference type="eggNOG" id="COG3187">
    <property type="taxonomic scope" value="Bacteria"/>
</dbReference>
<dbReference type="RefSeq" id="WP_011567631.1">
    <property type="nucleotide sequence ID" value="NC_008209.1"/>
</dbReference>
<accession>Q16AI2</accession>
<feature type="domain" description="DUF306" evidence="1">
    <location>
        <begin position="30"/>
        <end position="125"/>
    </location>
</feature>
<evidence type="ECO:0000313" key="2">
    <source>
        <dbReference type="EMBL" id="ABG31011.1"/>
    </source>
</evidence>
<dbReference type="AlphaFoldDB" id="Q16AI2"/>
<sequence length="131" mass="13835">MKTSAAIAVALLAVNGCTRDETAAAYGGADKVWRVVEIDDIPFASRATLTFPAPGQIAGDAPCNSYSAAITVPYPWFDAGPIVATKKRCADASHEARFLEALANMSLSEILRDTMILSTPEGRSIIFKADG</sequence>
<dbReference type="KEGG" id="rde:RD1_1370"/>
<dbReference type="InterPro" id="IPR005184">
    <property type="entry name" value="DUF306_Meta_HslJ"/>
</dbReference>
<dbReference type="Pfam" id="PF03724">
    <property type="entry name" value="META"/>
    <property type="match status" value="1"/>
</dbReference>
<protein>
    <submittedName>
        <fullName evidence="2">Conserved domain protein</fullName>
    </submittedName>
</protein>
<dbReference type="EMBL" id="CP000362">
    <property type="protein sequence ID" value="ABG31011.1"/>
    <property type="molecule type" value="Genomic_DNA"/>
</dbReference>
<name>Q16AI2_ROSDO</name>
<reference evidence="2 3" key="1">
    <citation type="journal article" date="2007" name="J. Bacteriol.">
        <title>The complete genome sequence of Roseobacter denitrificans reveals a mixotrophic rather than photosynthetic metabolism.</title>
        <authorList>
            <person name="Swingley W.D."/>
            <person name="Sadekar S."/>
            <person name="Mastrian S.D."/>
            <person name="Matthies H.J."/>
            <person name="Hao J."/>
            <person name="Ramos H."/>
            <person name="Acharya C.R."/>
            <person name="Conrad A.L."/>
            <person name="Taylor H.L."/>
            <person name="Dejesa L.C."/>
            <person name="Shah M.K."/>
            <person name="O'huallachain M.E."/>
            <person name="Lince M.T."/>
            <person name="Blankenship R.E."/>
            <person name="Beatty J.T."/>
            <person name="Touchman J.W."/>
        </authorList>
    </citation>
    <scope>NUCLEOTIDE SEQUENCE [LARGE SCALE GENOMIC DNA]</scope>
    <source>
        <strain evidence="3">ATCC 33942 / OCh 114</strain>
    </source>
</reference>
<dbReference type="OrthoDB" id="7777568at2"/>
<evidence type="ECO:0000259" key="1">
    <source>
        <dbReference type="Pfam" id="PF03724"/>
    </source>
</evidence>
<proteinExistence type="predicted"/>
<dbReference type="HOGENOM" id="CLU_075808_3_3_5"/>
<keyword evidence="3" id="KW-1185">Reference proteome</keyword>
<dbReference type="Proteomes" id="UP000007029">
    <property type="component" value="Chromosome"/>
</dbReference>
<dbReference type="Gene3D" id="2.40.128.270">
    <property type="match status" value="1"/>
</dbReference>
<dbReference type="InterPro" id="IPR038670">
    <property type="entry name" value="HslJ-like_sf"/>
</dbReference>